<evidence type="ECO:0000313" key="1">
    <source>
        <dbReference type="EMBL" id="CAH0722002.1"/>
    </source>
</evidence>
<evidence type="ECO:0000313" key="2">
    <source>
        <dbReference type="Proteomes" id="UP000838878"/>
    </source>
</evidence>
<keyword evidence="2" id="KW-1185">Reference proteome</keyword>
<protein>
    <submittedName>
        <fullName evidence="1">Uncharacterized protein</fullName>
    </submittedName>
</protein>
<dbReference type="Proteomes" id="UP000838878">
    <property type="component" value="Chromosome 3"/>
</dbReference>
<feature type="non-terminal residue" evidence="1">
    <location>
        <position position="135"/>
    </location>
</feature>
<dbReference type="EMBL" id="OV170223">
    <property type="protein sequence ID" value="CAH0722002.1"/>
    <property type="molecule type" value="Genomic_DNA"/>
</dbReference>
<accession>A0A8J9ULA1</accession>
<name>A0A8J9ULA1_9NEOP</name>
<organism evidence="1 2">
    <name type="scientific">Brenthis ino</name>
    <name type="common">lesser marbled fritillary</name>
    <dbReference type="NCBI Taxonomy" id="405034"/>
    <lineage>
        <taxon>Eukaryota</taxon>
        <taxon>Metazoa</taxon>
        <taxon>Ecdysozoa</taxon>
        <taxon>Arthropoda</taxon>
        <taxon>Hexapoda</taxon>
        <taxon>Insecta</taxon>
        <taxon>Pterygota</taxon>
        <taxon>Neoptera</taxon>
        <taxon>Endopterygota</taxon>
        <taxon>Lepidoptera</taxon>
        <taxon>Glossata</taxon>
        <taxon>Ditrysia</taxon>
        <taxon>Papilionoidea</taxon>
        <taxon>Nymphalidae</taxon>
        <taxon>Heliconiinae</taxon>
        <taxon>Argynnini</taxon>
        <taxon>Brenthis</taxon>
    </lineage>
</organism>
<reference evidence="1" key="1">
    <citation type="submission" date="2021-12" db="EMBL/GenBank/DDBJ databases">
        <authorList>
            <person name="Martin H S."/>
        </authorList>
    </citation>
    <scope>NUCLEOTIDE SEQUENCE</scope>
</reference>
<sequence length="135" mass="14972">MSRHKLQQDHQDLLPRYSMQAIRYSTRRVGAKAEAIQPDSLQHPSPVVCLSHDARKLAHVSVGLRFAEYTGWGYSQVLPCSLNLGPKRACCLPQVTIPTRVWLNPPGLLSPCLRLSLHTACAGVYPRLTYGVNAV</sequence>
<gene>
    <name evidence="1" type="ORF">BINO364_LOCUS8027</name>
</gene>
<proteinExistence type="predicted"/>
<dbReference type="AlphaFoldDB" id="A0A8J9ULA1"/>